<evidence type="ECO:0000313" key="2">
    <source>
        <dbReference type="WBParaSite" id="maker-PairedContig_4679-snap-gene-0.21-mRNA-1"/>
    </source>
</evidence>
<accession>A0A1I8ESV7</accession>
<reference evidence="2" key="1">
    <citation type="submission" date="2016-11" db="UniProtKB">
        <authorList>
            <consortium name="WormBaseParasite"/>
        </authorList>
    </citation>
    <scope>IDENTIFICATION</scope>
    <source>
        <strain evidence="2">pt0022</strain>
    </source>
</reference>
<dbReference type="STRING" id="6293.A0A1I8ESV7"/>
<keyword evidence="1" id="KW-0812">Transmembrane</keyword>
<keyword evidence="1" id="KW-1133">Transmembrane helix</keyword>
<dbReference type="AlphaFoldDB" id="A0A1I8ESV7"/>
<keyword evidence="1" id="KW-0472">Membrane</keyword>
<dbReference type="PANTHER" id="PTHR34401:SF3">
    <property type="entry name" value="DB DOMAIN-CONTAINING PROTEIN"/>
    <property type="match status" value="1"/>
</dbReference>
<dbReference type="WBParaSite" id="maker-PairedContig_4679-snap-gene-0.21-mRNA-1">
    <property type="protein sequence ID" value="maker-PairedContig_4679-snap-gene-0.21-mRNA-1"/>
    <property type="gene ID" value="maker-PairedContig_4679-snap-gene-0.21"/>
</dbReference>
<evidence type="ECO:0000256" key="1">
    <source>
        <dbReference type="SAM" id="Phobius"/>
    </source>
</evidence>
<feature type="transmembrane region" description="Helical" evidence="1">
    <location>
        <begin position="20"/>
        <end position="39"/>
    </location>
</feature>
<sequence>MIERDAKLISILKKLEDIKIMKLVCISFPFLIVFFGYNIQCELIRQCTCDEIQKCRERMLNLIKPCADRCQRYAYKVKADYEMLKNCVLQNEEEISRTINCTQNIFYNACAAKSGNYVQKTYFESLEIAGLTELNRMLGDFARPLQPLIAVGRRFLRCVRECIDRSSKYCYDQLECGLNLPANLEIIQKAKQCAITSGFDNAAVQQMCSCAASAGIRDLQNRICLAH</sequence>
<organism evidence="2">
    <name type="scientific">Wuchereria bancrofti</name>
    <dbReference type="NCBI Taxonomy" id="6293"/>
    <lineage>
        <taxon>Eukaryota</taxon>
        <taxon>Metazoa</taxon>
        <taxon>Ecdysozoa</taxon>
        <taxon>Nematoda</taxon>
        <taxon>Chromadorea</taxon>
        <taxon>Rhabditida</taxon>
        <taxon>Spirurina</taxon>
        <taxon>Spiruromorpha</taxon>
        <taxon>Filarioidea</taxon>
        <taxon>Onchocercidae</taxon>
        <taxon>Wuchereria</taxon>
    </lineage>
</organism>
<protein>
    <submittedName>
        <fullName evidence="2">Uncharacterized protein</fullName>
    </submittedName>
</protein>
<dbReference type="PANTHER" id="PTHR34401">
    <property type="entry name" value="PROTEIN CBG12388-RELATED"/>
    <property type="match status" value="1"/>
</dbReference>
<proteinExistence type="predicted"/>
<name>A0A1I8ESV7_WUCBA</name>